<evidence type="ECO:0000313" key="3">
    <source>
        <dbReference type="Proteomes" id="UP001596417"/>
    </source>
</evidence>
<feature type="transmembrane region" description="Helical" evidence="1">
    <location>
        <begin position="67"/>
        <end position="91"/>
    </location>
</feature>
<dbReference type="EMBL" id="JBHTAX010000001">
    <property type="protein sequence ID" value="MFC7189917.1"/>
    <property type="molecule type" value="Genomic_DNA"/>
</dbReference>
<name>A0ABD5YPU8_9EURY</name>
<evidence type="ECO:0000313" key="2">
    <source>
        <dbReference type="EMBL" id="MFC7189917.1"/>
    </source>
</evidence>
<reference evidence="2 3" key="1">
    <citation type="journal article" date="2019" name="Int. J. Syst. Evol. Microbiol.">
        <title>The Global Catalogue of Microorganisms (GCM) 10K type strain sequencing project: providing services to taxonomists for standard genome sequencing and annotation.</title>
        <authorList>
            <consortium name="The Broad Institute Genomics Platform"/>
            <consortium name="The Broad Institute Genome Sequencing Center for Infectious Disease"/>
            <person name="Wu L."/>
            <person name="Ma J."/>
        </authorList>
    </citation>
    <scope>NUCLEOTIDE SEQUENCE [LARGE SCALE GENOMIC DNA]</scope>
    <source>
        <strain evidence="2 3">RDMS1</strain>
    </source>
</reference>
<dbReference type="Proteomes" id="UP001596417">
    <property type="component" value="Unassembled WGS sequence"/>
</dbReference>
<gene>
    <name evidence="2" type="ORF">ACFQL7_08645</name>
</gene>
<dbReference type="RefSeq" id="WP_264554687.1">
    <property type="nucleotide sequence ID" value="NZ_CP109979.1"/>
</dbReference>
<dbReference type="GeneID" id="76199483"/>
<protein>
    <submittedName>
        <fullName evidence="2">Uncharacterized protein</fullName>
    </submittedName>
</protein>
<evidence type="ECO:0000256" key="1">
    <source>
        <dbReference type="SAM" id="Phobius"/>
    </source>
</evidence>
<feature type="transmembrane region" description="Helical" evidence="1">
    <location>
        <begin position="21"/>
        <end position="47"/>
    </location>
</feature>
<keyword evidence="1" id="KW-0812">Transmembrane</keyword>
<organism evidence="2 3">
    <name type="scientific">Halocatena marina</name>
    <dbReference type="NCBI Taxonomy" id="2934937"/>
    <lineage>
        <taxon>Archaea</taxon>
        <taxon>Methanobacteriati</taxon>
        <taxon>Methanobacteriota</taxon>
        <taxon>Stenosarchaea group</taxon>
        <taxon>Halobacteria</taxon>
        <taxon>Halobacteriales</taxon>
        <taxon>Natronomonadaceae</taxon>
        <taxon>Halocatena</taxon>
    </lineage>
</organism>
<accession>A0ABD5YPU8</accession>
<comment type="caution">
    <text evidence="2">The sequence shown here is derived from an EMBL/GenBank/DDBJ whole genome shotgun (WGS) entry which is preliminary data.</text>
</comment>
<feature type="transmembrane region" description="Helical" evidence="1">
    <location>
        <begin position="256"/>
        <end position="275"/>
    </location>
</feature>
<keyword evidence="1" id="KW-1133">Transmembrane helix</keyword>
<dbReference type="AlphaFoldDB" id="A0ABD5YPU8"/>
<keyword evidence="3" id="KW-1185">Reference proteome</keyword>
<dbReference type="InterPro" id="IPR058278">
    <property type="entry name" value="DUF7972"/>
</dbReference>
<feature type="transmembrane region" description="Helical" evidence="1">
    <location>
        <begin position="290"/>
        <end position="313"/>
    </location>
</feature>
<proteinExistence type="predicted"/>
<dbReference type="Pfam" id="PF25927">
    <property type="entry name" value="DUF7972"/>
    <property type="match status" value="1"/>
</dbReference>
<sequence>MSFEPTADTMRERANESRLKLWLLLGANRLIVTGLLVLFIFLNYLALSVLYGTPLSAAIGTGDTIETMFSTMISGIITGTTLVVTISQLVIAQETGPLGDQHRRMSDALDFRDYTEEFTGTTTPADPSAFLKTILDTTTERAYAFRDAVDDTPNSELTADVETFTDSLIENAKTVSEQLDGAQFGTFDVLFASLNYNYSKKLFEVDRLENEYADSLSDNAAETLTELDTALAMFGPVREHIKTLYFQWELMNLSRLILYAAVPTLVLSGFMLSFVGPSSFPGYFLGIERLLWVVGIAFTITLTPFLLLVAYLLRIATVAQRTLAIGPLILRSSER</sequence>
<keyword evidence="1" id="KW-0472">Membrane</keyword>